<evidence type="ECO:0000256" key="3">
    <source>
        <dbReference type="ARBA" id="ARBA00023163"/>
    </source>
</evidence>
<comment type="caution">
    <text evidence="5">The sequence shown here is derived from an EMBL/GenBank/DDBJ whole genome shotgun (WGS) entry which is preliminary data.</text>
</comment>
<dbReference type="SMART" id="SM00895">
    <property type="entry name" value="FCD"/>
    <property type="match status" value="1"/>
</dbReference>
<organism evidence="5 6">
    <name type="scientific">Rhizomicrobium palustre</name>
    <dbReference type="NCBI Taxonomy" id="189966"/>
    <lineage>
        <taxon>Bacteria</taxon>
        <taxon>Pseudomonadati</taxon>
        <taxon>Pseudomonadota</taxon>
        <taxon>Alphaproteobacteria</taxon>
        <taxon>Micropepsales</taxon>
        <taxon>Micropepsaceae</taxon>
        <taxon>Rhizomicrobium</taxon>
    </lineage>
</organism>
<gene>
    <name evidence="5" type="ORF">FHS83_002810</name>
</gene>
<dbReference type="PROSITE" id="PS50949">
    <property type="entry name" value="HTH_GNTR"/>
    <property type="match status" value="1"/>
</dbReference>
<accession>A0A846N2P0</accession>
<keyword evidence="2 5" id="KW-0238">DNA-binding</keyword>
<dbReference type="InterPro" id="IPR000524">
    <property type="entry name" value="Tscrpt_reg_HTH_GntR"/>
</dbReference>
<name>A0A846N2P0_9PROT</name>
<dbReference type="Gene3D" id="1.10.10.10">
    <property type="entry name" value="Winged helix-like DNA-binding domain superfamily/Winged helix DNA-binding domain"/>
    <property type="match status" value="1"/>
</dbReference>
<dbReference type="Proteomes" id="UP000570514">
    <property type="component" value="Unassembled WGS sequence"/>
</dbReference>
<keyword evidence="3" id="KW-0804">Transcription</keyword>
<dbReference type="GO" id="GO:0003700">
    <property type="term" value="F:DNA-binding transcription factor activity"/>
    <property type="evidence" value="ECO:0007669"/>
    <property type="project" value="InterPro"/>
</dbReference>
<dbReference type="Pfam" id="PF07729">
    <property type="entry name" value="FCD"/>
    <property type="match status" value="1"/>
</dbReference>
<reference evidence="5 6" key="1">
    <citation type="submission" date="2020-03" db="EMBL/GenBank/DDBJ databases">
        <title>Genomic Encyclopedia of Type Strains, Phase IV (KMG-IV): sequencing the most valuable type-strain genomes for metagenomic binning, comparative biology and taxonomic classification.</title>
        <authorList>
            <person name="Goeker M."/>
        </authorList>
    </citation>
    <scope>NUCLEOTIDE SEQUENCE [LARGE SCALE GENOMIC DNA]</scope>
    <source>
        <strain evidence="5 6">DSM 19867</strain>
    </source>
</reference>
<sequence>MTIVAKTLSEQVYSLVRDRILSNELPANLPIRQDALAKELGVSKIPLREAFARLERDGLLQSVTNRGFFVYPLSAKEAEEVYALRLKMEPEAVGRAAKKATAEDKAIARTALNLLDKAAANDRVAVGRLNREFHMTLVRPIRQLITVSIIERLNLIAERYVHKHLEPAGRRKRAKKEHTEMFEAWCAGQSKVVESMMYDHIASTLEDLRNQIEIQNS</sequence>
<dbReference type="AlphaFoldDB" id="A0A846N2P0"/>
<proteinExistence type="predicted"/>
<dbReference type="PANTHER" id="PTHR43537">
    <property type="entry name" value="TRANSCRIPTIONAL REGULATOR, GNTR FAMILY"/>
    <property type="match status" value="1"/>
</dbReference>
<dbReference type="InterPro" id="IPR036388">
    <property type="entry name" value="WH-like_DNA-bd_sf"/>
</dbReference>
<dbReference type="SUPFAM" id="SSF48008">
    <property type="entry name" value="GntR ligand-binding domain-like"/>
    <property type="match status" value="1"/>
</dbReference>
<evidence type="ECO:0000313" key="6">
    <source>
        <dbReference type="Proteomes" id="UP000570514"/>
    </source>
</evidence>
<dbReference type="Pfam" id="PF00392">
    <property type="entry name" value="GntR"/>
    <property type="match status" value="1"/>
</dbReference>
<evidence type="ECO:0000256" key="2">
    <source>
        <dbReference type="ARBA" id="ARBA00023125"/>
    </source>
</evidence>
<dbReference type="EMBL" id="JAASRM010000001">
    <property type="protein sequence ID" value="NIK89492.1"/>
    <property type="molecule type" value="Genomic_DNA"/>
</dbReference>
<dbReference type="SUPFAM" id="SSF46785">
    <property type="entry name" value="Winged helix' DNA-binding domain"/>
    <property type="match status" value="1"/>
</dbReference>
<evidence type="ECO:0000256" key="1">
    <source>
        <dbReference type="ARBA" id="ARBA00023015"/>
    </source>
</evidence>
<keyword evidence="6" id="KW-1185">Reference proteome</keyword>
<keyword evidence="1" id="KW-0805">Transcription regulation</keyword>
<dbReference type="InterPro" id="IPR008920">
    <property type="entry name" value="TF_FadR/GntR_C"/>
</dbReference>
<dbReference type="PANTHER" id="PTHR43537:SF24">
    <property type="entry name" value="GLUCONATE OPERON TRANSCRIPTIONAL REPRESSOR"/>
    <property type="match status" value="1"/>
</dbReference>
<dbReference type="CDD" id="cd07377">
    <property type="entry name" value="WHTH_GntR"/>
    <property type="match status" value="1"/>
</dbReference>
<dbReference type="SMART" id="SM00345">
    <property type="entry name" value="HTH_GNTR"/>
    <property type="match status" value="1"/>
</dbReference>
<feature type="domain" description="HTH gntR-type" evidence="4">
    <location>
        <begin position="6"/>
        <end position="73"/>
    </location>
</feature>
<dbReference type="GO" id="GO:0003677">
    <property type="term" value="F:DNA binding"/>
    <property type="evidence" value="ECO:0007669"/>
    <property type="project" value="UniProtKB-KW"/>
</dbReference>
<dbReference type="RefSeq" id="WP_167083576.1">
    <property type="nucleotide sequence ID" value="NZ_BAAADC010000001.1"/>
</dbReference>
<dbReference type="Gene3D" id="1.20.120.530">
    <property type="entry name" value="GntR ligand-binding domain-like"/>
    <property type="match status" value="1"/>
</dbReference>
<protein>
    <submittedName>
        <fullName evidence="5">DNA-binding GntR family transcriptional regulator</fullName>
    </submittedName>
</protein>
<evidence type="ECO:0000259" key="4">
    <source>
        <dbReference type="PROSITE" id="PS50949"/>
    </source>
</evidence>
<dbReference type="InterPro" id="IPR036390">
    <property type="entry name" value="WH_DNA-bd_sf"/>
</dbReference>
<dbReference type="InterPro" id="IPR011711">
    <property type="entry name" value="GntR_C"/>
</dbReference>
<evidence type="ECO:0000313" key="5">
    <source>
        <dbReference type="EMBL" id="NIK89492.1"/>
    </source>
</evidence>